<dbReference type="InterPro" id="IPR036868">
    <property type="entry name" value="TusA-like_sf"/>
</dbReference>
<dbReference type="HOGENOM" id="CLU_2662404_0_0_2"/>
<dbReference type="STRING" id="1006006.Mcup_0727"/>
<reference evidence="2 3" key="1">
    <citation type="journal article" date="2011" name="J. Bacteriol.">
        <title>Complete genome sequence of Metallosphaera cuprina, a metal sulfide-oxidizing archaeon from a hot spring.</title>
        <authorList>
            <person name="Liu L.J."/>
            <person name="You X.Y."/>
            <person name="Zheng H."/>
            <person name="Wang S."/>
            <person name="Jiang C.Y."/>
            <person name="Liu S.J."/>
        </authorList>
    </citation>
    <scope>NUCLEOTIDE SEQUENCE [LARGE SCALE GENOMIC DNA]</scope>
    <source>
        <strain evidence="2 3">Ar-4</strain>
    </source>
</reference>
<feature type="domain" description="UPF0033" evidence="1">
    <location>
        <begin position="1"/>
        <end position="66"/>
    </location>
</feature>
<dbReference type="KEGG" id="mcn:Mcup_0727"/>
<proteinExistence type="predicted"/>
<protein>
    <recommendedName>
        <fullName evidence="1">UPF0033 domain-containing protein</fullName>
    </recommendedName>
</protein>
<evidence type="ECO:0000259" key="1">
    <source>
        <dbReference type="Pfam" id="PF01206"/>
    </source>
</evidence>
<dbReference type="eggNOG" id="arCOG02062">
    <property type="taxonomic scope" value="Archaea"/>
</dbReference>
<dbReference type="PATRIC" id="fig|1006006.8.peg.726"/>
<dbReference type="SUPFAM" id="SSF64307">
    <property type="entry name" value="SirA-like"/>
    <property type="match status" value="1"/>
</dbReference>
<sequence>MELNLVGLCCSTPQLTVYKALKRVRPGSEIRIITDDRIVLERDLIPLIESFKVTYTIREENGNFIIDCTK</sequence>
<dbReference type="Proteomes" id="UP000007812">
    <property type="component" value="Chromosome"/>
</dbReference>
<evidence type="ECO:0000313" key="3">
    <source>
        <dbReference type="Proteomes" id="UP000007812"/>
    </source>
</evidence>
<dbReference type="AlphaFoldDB" id="F4G1U3"/>
<name>F4G1U3_METCR</name>
<gene>
    <name evidence="2" type="ordered locus">Mcup_0727</name>
</gene>
<dbReference type="InterPro" id="IPR001455">
    <property type="entry name" value="TusA-like"/>
</dbReference>
<dbReference type="EMBL" id="CP002656">
    <property type="protein sequence ID" value="AEB94832.1"/>
    <property type="molecule type" value="Genomic_DNA"/>
</dbReference>
<dbReference type="Gene3D" id="3.30.110.40">
    <property type="entry name" value="TusA-like domain"/>
    <property type="match status" value="1"/>
</dbReference>
<dbReference type="GeneID" id="10492918"/>
<accession>F4G1U3</accession>
<dbReference type="RefSeq" id="WP_013737330.1">
    <property type="nucleotide sequence ID" value="NC_015435.1"/>
</dbReference>
<dbReference type="Pfam" id="PF01206">
    <property type="entry name" value="TusA"/>
    <property type="match status" value="1"/>
</dbReference>
<organism evidence="2 3">
    <name type="scientific">Metallosphaera cuprina (strain Ar-4)</name>
    <dbReference type="NCBI Taxonomy" id="1006006"/>
    <lineage>
        <taxon>Archaea</taxon>
        <taxon>Thermoproteota</taxon>
        <taxon>Thermoprotei</taxon>
        <taxon>Sulfolobales</taxon>
        <taxon>Sulfolobaceae</taxon>
        <taxon>Metallosphaera</taxon>
    </lineage>
</organism>
<evidence type="ECO:0000313" key="2">
    <source>
        <dbReference type="EMBL" id="AEB94832.1"/>
    </source>
</evidence>
<keyword evidence="3" id="KW-1185">Reference proteome</keyword>